<gene>
    <name evidence="2" type="ORF">Tco_1090982</name>
</gene>
<dbReference type="Proteomes" id="UP001151760">
    <property type="component" value="Unassembled WGS sequence"/>
</dbReference>
<protein>
    <submittedName>
        <fullName evidence="2">Uncharacterized protein</fullName>
    </submittedName>
</protein>
<feature type="compositionally biased region" description="Basic and acidic residues" evidence="1">
    <location>
        <begin position="1"/>
        <end position="18"/>
    </location>
</feature>
<feature type="compositionally biased region" description="Basic and acidic residues" evidence="1">
    <location>
        <begin position="108"/>
        <end position="121"/>
    </location>
</feature>
<name>A0ABQ5I6W2_9ASTR</name>
<evidence type="ECO:0000313" key="2">
    <source>
        <dbReference type="EMBL" id="GJT95464.1"/>
    </source>
</evidence>
<comment type="caution">
    <text evidence="2">The sequence shown here is derived from an EMBL/GenBank/DDBJ whole genome shotgun (WGS) entry which is preliminary data.</text>
</comment>
<keyword evidence="3" id="KW-1185">Reference proteome</keyword>
<proteinExistence type="predicted"/>
<feature type="compositionally biased region" description="Basic residues" evidence="1">
    <location>
        <begin position="21"/>
        <end position="32"/>
    </location>
</feature>
<accession>A0ABQ5I6W2</accession>
<feature type="compositionally biased region" description="Basic and acidic residues" evidence="1">
    <location>
        <begin position="130"/>
        <end position="139"/>
    </location>
</feature>
<reference evidence="2" key="1">
    <citation type="journal article" date="2022" name="Int. J. Mol. Sci.">
        <title>Draft Genome of Tanacetum Coccineum: Genomic Comparison of Closely Related Tanacetum-Family Plants.</title>
        <authorList>
            <person name="Yamashiro T."/>
            <person name="Shiraishi A."/>
            <person name="Nakayama K."/>
            <person name="Satake H."/>
        </authorList>
    </citation>
    <scope>NUCLEOTIDE SEQUENCE</scope>
</reference>
<feature type="compositionally biased region" description="Basic and acidic residues" evidence="1">
    <location>
        <begin position="151"/>
        <end position="178"/>
    </location>
</feature>
<sequence length="227" mass="25462">MERNGSREEEGERRKDGGGRGWRRKGGGRGIRRGREERGQRKENWGFGGGRDRRGGKRGEGVGGLLVKRRGGAGKGRGKGVYREGKLGGGGNMGKNTGGVRRRGRKGKERDEGRGRNRMEYGRTGSGRTRLGEDLEWKVRKGGMGNGFRDGGGRREEWNGGNKEGVEEGKEGKGEPNHYKSLCPSDEEWAILFSHFVSNVRAPRIQYVRKKPIMYKEWRILDSEIQF</sequence>
<reference evidence="2" key="2">
    <citation type="submission" date="2022-01" db="EMBL/GenBank/DDBJ databases">
        <authorList>
            <person name="Yamashiro T."/>
            <person name="Shiraishi A."/>
            <person name="Satake H."/>
            <person name="Nakayama K."/>
        </authorList>
    </citation>
    <scope>NUCLEOTIDE SEQUENCE</scope>
</reference>
<feature type="region of interest" description="Disordered" evidence="1">
    <location>
        <begin position="1"/>
        <end position="179"/>
    </location>
</feature>
<evidence type="ECO:0000256" key="1">
    <source>
        <dbReference type="SAM" id="MobiDB-lite"/>
    </source>
</evidence>
<feature type="compositionally biased region" description="Gly residues" evidence="1">
    <location>
        <begin position="87"/>
        <end position="97"/>
    </location>
</feature>
<evidence type="ECO:0000313" key="3">
    <source>
        <dbReference type="Proteomes" id="UP001151760"/>
    </source>
</evidence>
<feature type="compositionally biased region" description="Basic and acidic residues" evidence="1">
    <location>
        <begin position="33"/>
        <end position="60"/>
    </location>
</feature>
<organism evidence="2 3">
    <name type="scientific">Tanacetum coccineum</name>
    <dbReference type="NCBI Taxonomy" id="301880"/>
    <lineage>
        <taxon>Eukaryota</taxon>
        <taxon>Viridiplantae</taxon>
        <taxon>Streptophyta</taxon>
        <taxon>Embryophyta</taxon>
        <taxon>Tracheophyta</taxon>
        <taxon>Spermatophyta</taxon>
        <taxon>Magnoliopsida</taxon>
        <taxon>eudicotyledons</taxon>
        <taxon>Gunneridae</taxon>
        <taxon>Pentapetalae</taxon>
        <taxon>asterids</taxon>
        <taxon>campanulids</taxon>
        <taxon>Asterales</taxon>
        <taxon>Asteraceae</taxon>
        <taxon>Asteroideae</taxon>
        <taxon>Anthemideae</taxon>
        <taxon>Anthemidinae</taxon>
        <taxon>Tanacetum</taxon>
    </lineage>
</organism>
<dbReference type="EMBL" id="BQNB010020389">
    <property type="protein sequence ID" value="GJT95464.1"/>
    <property type="molecule type" value="Genomic_DNA"/>
</dbReference>
<feature type="compositionally biased region" description="Basic residues" evidence="1">
    <location>
        <begin position="67"/>
        <end position="80"/>
    </location>
</feature>